<feature type="compositionally biased region" description="Low complexity" evidence="2">
    <location>
        <begin position="216"/>
        <end position="246"/>
    </location>
</feature>
<reference evidence="3 4" key="1">
    <citation type="submission" date="2021-04" db="EMBL/GenBank/DDBJ databases">
        <authorList>
            <person name="De Guttry C."/>
            <person name="Zahm M."/>
            <person name="Klopp C."/>
            <person name="Cabau C."/>
            <person name="Louis A."/>
            <person name="Berthelot C."/>
            <person name="Parey E."/>
            <person name="Roest Crollius H."/>
            <person name="Montfort J."/>
            <person name="Robinson-Rechavi M."/>
            <person name="Bucao C."/>
            <person name="Bouchez O."/>
            <person name="Gislard M."/>
            <person name="Lluch J."/>
            <person name="Milhes M."/>
            <person name="Lampietro C."/>
            <person name="Lopez Roques C."/>
            <person name="Donnadieu C."/>
            <person name="Braasch I."/>
            <person name="Desvignes T."/>
            <person name="Postlethwait J."/>
            <person name="Bobe J."/>
            <person name="Wedekind C."/>
            <person name="Guiguen Y."/>
        </authorList>
    </citation>
    <scope>NUCLEOTIDE SEQUENCE [LARGE SCALE GENOMIC DNA]</scope>
    <source>
        <strain evidence="3">Cs_M1</strain>
        <tissue evidence="3">Blood</tissue>
    </source>
</reference>
<feature type="compositionally biased region" description="Basic and acidic residues" evidence="2">
    <location>
        <begin position="72"/>
        <end position="87"/>
    </location>
</feature>
<feature type="region of interest" description="Disordered" evidence="2">
    <location>
        <begin position="1"/>
        <end position="113"/>
    </location>
</feature>
<feature type="compositionally biased region" description="Basic and acidic residues" evidence="2">
    <location>
        <begin position="99"/>
        <end position="109"/>
    </location>
</feature>
<dbReference type="Pfam" id="PF15388">
    <property type="entry name" value="FAM117"/>
    <property type="match status" value="1"/>
</dbReference>
<evidence type="ECO:0000313" key="3">
    <source>
        <dbReference type="EMBL" id="KAK6329174.1"/>
    </source>
</evidence>
<evidence type="ECO:0000256" key="2">
    <source>
        <dbReference type="SAM" id="MobiDB-lite"/>
    </source>
</evidence>
<organism evidence="3 4">
    <name type="scientific">Coregonus suidteri</name>
    <dbReference type="NCBI Taxonomy" id="861788"/>
    <lineage>
        <taxon>Eukaryota</taxon>
        <taxon>Metazoa</taxon>
        <taxon>Chordata</taxon>
        <taxon>Craniata</taxon>
        <taxon>Vertebrata</taxon>
        <taxon>Euteleostomi</taxon>
        <taxon>Actinopterygii</taxon>
        <taxon>Neopterygii</taxon>
        <taxon>Teleostei</taxon>
        <taxon>Protacanthopterygii</taxon>
        <taxon>Salmoniformes</taxon>
        <taxon>Salmonidae</taxon>
        <taxon>Coregoninae</taxon>
        <taxon>Coregonus</taxon>
    </lineage>
</organism>
<comment type="caution">
    <text evidence="3">The sequence shown here is derived from an EMBL/GenBank/DDBJ whole genome shotgun (WGS) entry which is preliminary data.</text>
</comment>
<proteinExistence type="predicted"/>
<accession>A0AAN8MH30</accession>
<dbReference type="PANTHER" id="PTHR14972">
    <property type="entry name" value="AGAP011572-PA"/>
    <property type="match status" value="1"/>
</dbReference>
<feature type="region of interest" description="Disordered" evidence="2">
    <location>
        <begin position="211"/>
        <end position="254"/>
    </location>
</feature>
<name>A0AAN8MH30_9TELE</name>
<feature type="compositionally biased region" description="Polar residues" evidence="2">
    <location>
        <begin position="7"/>
        <end position="17"/>
    </location>
</feature>
<dbReference type="PANTHER" id="PTHR14972:SF7">
    <property type="entry name" value="PROTEIN FAM117A"/>
    <property type="match status" value="1"/>
</dbReference>
<keyword evidence="4" id="KW-1185">Reference proteome</keyword>
<evidence type="ECO:0000256" key="1">
    <source>
        <dbReference type="ARBA" id="ARBA00022553"/>
    </source>
</evidence>
<protein>
    <submittedName>
        <fullName evidence="3">Uncharacterized protein</fullName>
    </submittedName>
</protein>
<dbReference type="EMBL" id="JAGTTL010000001">
    <property type="protein sequence ID" value="KAK6329174.1"/>
    <property type="molecule type" value="Genomic_DNA"/>
</dbReference>
<dbReference type="AlphaFoldDB" id="A0AAN8MH30"/>
<sequence>MSCRGGVSQNRGATSGPQPLRATVPFQLHSKAQTSLKNGKSEKKTEARQVTPGMRRTHSLDAIVGPYLQGHWPKEPEGQASLCRKDQSTQTPVSWSDEAPNRKGSEGHKRSASWVNAEHLQEIAKLKHQLQQHCPKPGASGGNEKVRHHNYLQGSYSPGTTQPIPPTPLYKLTSRLRRSVEGLNQELEGMFVCQPPHHQCWILEVPDGHRAPVPPQSCSSGSQSDPSTTPLSPTPCSFSPSMSPSSVEDLPVNQDPGVAEGVELCLLSPLSSQGGWEPSPLLLSSSPRPNKSYCFQREPPEGCEKVRVCEETSIPHLAQSSPLLSSCPDPNKVNFTPHGSSAFFPVSLLKPLLPSMDLLFCSLAVSPVTGCSGQGAAPSPGYLGPHSDSVTTAM</sequence>
<evidence type="ECO:0000313" key="4">
    <source>
        <dbReference type="Proteomes" id="UP001356427"/>
    </source>
</evidence>
<dbReference type="Proteomes" id="UP001356427">
    <property type="component" value="Unassembled WGS sequence"/>
</dbReference>
<gene>
    <name evidence="3" type="ORF">J4Q44_G00011520</name>
</gene>
<keyword evidence="1" id="KW-0597">Phosphoprotein</keyword>
<dbReference type="InterPro" id="IPR026642">
    <property type="entry name" value="Glcci1/FAM117"/>
</dbReference>